<keyword evidence="5" id="KW-1185">Reference proteome</keyword>
<organism evidence="4 5">
    <name type="scientific">Congregibacter litoralis KT71</name>
    <dbReference type="NCBI Taxonomy" id="314285"/>
    <lineage>
        <taxon>Bacteria</taxon>
        <taxon>Pseudomonadati</taxon>
        <taxon>Pseudomonadota</taxon>
        <taxon>Gammaproteobacteria</taxon>
        <taxon>Cellvibrionales</taxon>
        <taxon>Halieaceae</taxon>
        <taxon>Congregibacter</taxon>
    </lineage>
</organism>
<dbReference type="InterPro" id="IPR050300">
    <property type="entry name" value="GDXG_lipolytic_enzyme"/>
</dbReference>
<dbReference type="PROSITE" id="PS01173">
    <property type="entry name" value="LIPASE_GDXG_HIS"/>
    <property type="match status" value="1"/>
</dbReference>
<evidence type="ECO:0000313" key="4">
    <source>
        <dbReference type="EMBL" id="EAQ96512.2"/>
    </source>
</evidence>
<gene>
    <name evidence="4" type="ORF">KT71_05792</name>
</gene>
<dbReference type="EC" id="3.1.1.3" evidence="4"/>
<comment type="similarity">
    <text evidence="1">Belongs to the 'GDXG' lipolytic enzyme family.</text>
</comment>
<reference evidence="4 5" key="2">
    <citation type="journal article" date="2009" name="PLoS ONE">
        <title>The photosynthetic apparatus and its regulation in the aerobic gammaproteobacterium Congregibacter litoralis gen. nov., sp. nov.</title>
        <authorList>
            <person name="Spring S."/>
            <person name="Lunsdorf H."/>
            <person name="Fuchs B.M."/>
            <person name="Tindall B.J."/>
        </authorList>
    </citation>
    <scope>NUCLEOTIDE SEQUENCE [LARGE SCALE GENOMIC DNA]</scope>
    <source>
        <strain evidence="4">KT71</strain>
    </source>
</reference>
<dbReference type="Gene3D" id="3.40.50.1820">
    <property type="entry name" value="alpha/beta hydrolase"/>
    <property type="match status" value="1"/>
</dbReference>
<feature type="domain" description="Alpha/beta hydrolase fold-3" evidence="3">
    <location>
        <begin position="59"/>
        <end position="268"/>
    </location>
</feature>
<dbReference type="HOGENOM" id="CLU_012494_6_4_6"/>
<dbReference type="eggNOG" id="COG0657">
    <property type="taxonomic scope" value="Bacteria"/>
</dbReference>
<dbReference type="AlphaFoldDB" id="A4AC62"/>
<sequence>MLQRLKVGLFRRYYRFSARQAWHAPDVHSSPGFLELPTSAGPLRGHLYRGEQSSERPLVIYFHGGGWVIGDLQTHHAYCQALCDASGATLIAVDYRLAPEHRFPTAQDDCLAAATAIAERLSDFGPNNGSIVLAGDSAGGQLSLCTALAAEKVLREAIVGMILTYPVVDHYTRPSPSYLDCARGQALTSDIMRWFWDSYLGDTDPEDPGTQRAFPIRSTALSTLPPALLCTAGRDPLRDEGMAMADALRDAGVAVEQEHYPDSEHGFACSLGPTEDYKAWLARCASWIAERPPSS</sequence>
<evidence type="ECO:0000256" key="2">
    <source>
        <dbReference type="ARBA" id="ARBA00022801"/>
    </source>
</evidence>
<evidence type="ECO:0000313" key="5">
    <source>
        <dbReference type="Proteomes" id="UP000019205"/>
    </source>
</evidence>
<dbReference type="RefSeq" id="WP_023660461.1">
    <property type="nucleotide sequence ID" value="NZ_CM002299.1"/>
</dbReference>
<dbReference type="PANTHER" id="PTHR48081">
    <property type="entry name" value="AB HYDROLASE SUPERFAMILY PROTEIN C4A8.06C"/>
    <property type="match status" value="1"/>
</dbReference>
<dbReference type="OrthoDB" id="9806180at2"/>
<name>A4AC62_9GAMM</name>
<dbReference type="Pfam" id="PF07859">
    <property type="entry name" value="Abhydrolase_3"/>
    <property type="match status" value="1"/>
</dbReference>
<dbReference type="SUPFAM" id="SSF53474">
    <property type="entry name" value="alpha/beta-Hydrolases"/>
    <property type="match status" value="1"/>
</dbReference>
<dbReference type="InterPro" id="IPR029058">
    <property type="entry name" value="AB_hydrolase_fold"/>
</dbReference>
<dbReference type="PANTHER" id="PTHR48081:SF8">
    <property type="entry name" value="ALPHA_BETA HYDROLASE FOLD-3 DOMAIN-CONTAINING PROTEIN-RELATED"/>
    <property type="match status" value="1"/>
</dbReference>
<protein>
    <submittedName>
        <fullName evidence="4">Esterase/lipase</fullName>
        <ecNumber evidence="4">3.1.1.3</ecNumber>
    </submittedName>
</protein>
<comment type="caution">
    <text evidence="4">The sequence shown here is derived from an EMBL/GenBank/DDBJ whole genome shotgun (WGS) entry which is preliminary data.</text>
</comment>
<keyword evidence="2 4" id="KW-0378">Hydrolase</keyword>
<dbReference type="EMBL" id="AAOA02000006">
    <property type="protein sequence ID" value="EAQ96512.2"/>
    <property type="molecule type" value="Genomic_DNA"/>
</dbReference>
<evidence type="ECO:0000259" key="3">
    <source>
        <dbReference type="Pfam" id="PF07859"/>
    </source>
</evidence>
<proteinExistence type="inferred from homology"/>
<dbReference type="STRING" id="314285.KT71_05792"/>
<dbReference type="GO" id="GO:0004806">
    <property type="term" value="F:triacylglycerol lipase activity"/>
    <property type="evidence" value="ECO:0007669"/>
    <property type="project" value="UniProtKB-EC"/>
</dbReference>
<dbReference type="InterPro" id="IPR013094">
    <property type="entry name" value="AB_hydrolase_3"/>
</dbReference>
<dbReference type="Proteomes" id="UP000019205">
    <property type="component" value="Chromosome"/>
</dbReference>
<reference evidence="4 5" key="1">
    <citation type="journal article" date="2007" name="Proc. Natl. Acad. Sci. U.S.A.">
        <title>Characterization of a marine gammaproteobacterium capable of aerobic anoxygenic photosynthesis.</title>
        <authorList>
            <person name="Fuchs B.M."/>
            <person name="Spring S."/>
            <person name="Teeling H."/>
            <person name="Quast C."/>
            <person name="Wulf J."/>
            <person name="Schattenhofer M."/>
            <person name="Yan S."/>
            <person name="Ferriera S."/>
            <person name="Johnson J."/>
            <person name="Glockner F.O."/>
            <person name="Amann R."/>
        </authorList>
    </citation>
    <scope>NUCLEOTIDE SEQUENCE [LARGE SCALE GENOMIC DNA]</scope>
    <source>
        <strain evidence="4">KT71</strain>
    </source>
</reference>
<accession>A4AC62</accession>
<evidence type="ECO:0000256" key="1">
    <source>
        <dbReference type="ARBA" id="ARBA00010515"/>
    </source>
</evidence>
<dbReference type="InterPro" id="IPR002168">
    <property type="entry name" value="Lipase_GDXG_HIS_AS"/>
</dbReference>